<dbReference type="GO" id="GO:0006351">
    <property type="term" value="P:DNA-templated transcription"/>
    <property type="evidence" value="ECO:0007669"/>
    <property type="project" value="InterPro"/>
</dbReference>
<dbReference type="InterPro" id="IPR001138">
    <property type="entry name" value="Zn2Cys6_DnaBD"/>
</dbReference>
<dbReference type="GeneID" id="8295017"/>
<dbReference type="PROSITE" id="PS00463">
    <property type="entry name" value="ZN2_CY6_FUNGAL_1"/>
    <property type="match status" value="1"/>
</dbReference>
<dbReference type="GO" id="GO:0003677">
    <property type="term" value="F:DNA binding"/>
    <property type="evidence" value="ECO:0007669"/>
    <property type="project" value="InterPro"/>
</dbReference>
<dbReference type="RefSeq" id="XP_002552797.1">
    <property type="nucleotide sequence ID" value="XM_002552751.1"/>
</dbReference>
<keyword evidence="5" id="KW-0804">Transcription</keyword>
<evidence type="ECO:0000313" key="9">
    <source>
        <dbReference type="EMBL" id="CAR22359.1"/>
    </source>
</evidence>
<dbReference type="PANTHER" id="PTHR47338">
    <property type="entry name" value="ZN(II)2CYS6 TRANSCRIPTION FACTOR (EUROFUNG)-RELATED"/>
    <property type="match status" value="1"/>
</dbReference>
<evidence type="ECO:0000256" key="2">
    <source>
        <dbReference type="ARBA" id="ARBA00022723"/>
    </source>
</evidence>
<dbReference type="PANTHER" id="PTHR47338:SF5">
    <property type="entry name" value="ZN(II)2CYS6 TRANSCRIPTION FACTOR (EUROFUNG)"/>
    <property type="match status" value="1"/>
</dbReference>
<dbReference type="OrthoDB" id="39175at2759"/>
<dbReference type="AlphaFoldDB" id="C5DG17"/>
<dbReference type="Proteomes" id="UP000002036">
    <property type="component" value="Chromosome D"/>
</dbReference>
<evidence type="ECO:0000256" key="5">
    <source>
        <dbReference type="ARBA" id="ARBA00023163"/>
    </source>
</evidence>
<dbReference type="Gene3D" id="4.10.240.10">
    <property type="entry name" value="Zn(2)-C6 fungal-type DNA-binding domain"/>
    <property type="match status" value="1"/>
</dbReference>
<dbReference type="SUPFAM" id="SSF57701">
    <property type="entry name" value="Zn2/Cys6 DNA-binding domain"/>
    <property type="match status" value="1"/>
</dbReference>
<evidence type="ECO:0000256" key="7">
    <source>
        <dbReference type="SAM" id="MobiDB-lite"/>
    </source>
</evidence>
<evidence type="ECO:0000256" key="4">
    <source>
        <dbReference type="ARBA" id="ARBA00023015"/>
    </source>
</evidence>
<dbReference type="GO" id="GO:0005634">
    <property type="term" value="C:nucleus"/>
    <property type="evidence" value="ECO:0007669"/>
    <property type="project" value="UniProtKB-SubCell"/>
</dbReference>
<evidence type="ECO:0000256" key="1">
    <source>
        <dbReference type="ARBA" id="ARBA00004123"/>
    </source>
</evidence>
<sequence>MLPHTAREEQVECDVYLYVLCDRSWAGAYVRVRRRGRATARPRSARRAAPTQLMAGSNHGLGRPQACSRCRNHKIKCVHNGEAPCTYCIHRNVAQECRLTFPENKKAKKSEAGPRVSKGEAGAREASAPLVPMDAIFTAGVRPQIEPHLCVPPVDANTLPAWARGSIFEVVPLIPARVVREAVLRVVRSFPELNLFHLPTVLDSAEKLHPLLAGAAVAFAGFFDPWRGGSGDGGGDSGSGSDAGDASASQWLGAGSYQVANKVCERLTLDAIFAKCHFLMEPSLDVACALLILAVVKWGHSEYYAAWMLHGCATRMIQSMDSEESFLLKAKIYPLLRKMQLRAFWCAYVLDKIICAGQRKTFMLPDTPDMLLPVGDYEFSLATLDAAPEMDLGVKSEQKATLCDFLAQCQRNPAILKKSPYALLVFLWSIWGAVSRRVTRPDRDSPAFECPWDPDSEVYKLNSRLDGIWALVPREWKWSREAYLAEKPAVIKDNLMVTINCVYHASTALINREFMPFLPHDIDKPAGPTDLKEPPPYHENYWTESARRCFGSIRTLSRILKTLLEEELGRSPGGKFRNAVLVTPYHSFLAFTCGLLANYGANFYWMDPDSEKYNNDPTNPDRLENCYNVAISLLKAKENDFGAAKNWLAVILKMGEINRFVAQNRNSTKVSEWTKKCSKDLGPSLSMPKVDIKKLEKMLPLLPPPHTNGQQNTESLYPSPAADSYYNQVGLFSQREVVPSSSFYRAPPPSASQPASQYRSPALMTHSAPMSFPLAPAASQSPKLSFPALLPASACEPLSSNPAPQPLASFGASSSVRSVPAASYSVVPGSSVLSPQVAPSAPYAGQQPLPAHDERHVETDTDKLSLFFNDSELDLLMQFNS</sequence>
<dbReference type="InterPro" id="IPR050815">
    <property type="entry name" value="TF_fung"/>
</dbReference>
<feature type="region of interest" description="Disordered" evidence="7">
    <location>
        <begin position="700"/>
        <end position="719"/>
    </location>
</feature>
<evidence type="ECO:0000313" key="10">
    <source>
        <dbReference type="Proteomes" id="UP000002036"/>
    </source>
</evidence>
<dbReference type="KEGG" id="lth:KLTH0D01694g"/>
<accession>C5DG17</accession>
<dbReference type="CDD" id="cd00067">
    <property type="entry name" value="GAL4"/>
    <property type="match status" value="1"/>
</dbReference>
<proteinExistence type="predicted"/>
<dbReference type="STRING" id="559295.C5DG17"/>
<dbReference type="GO" id="GO:0008270">
    <property type="term" value="F:zinc ion binding"/>
    <property type="evidence" value="ECO:0007669"/>
    <property type="project" value="InterPro"/>
</dbReference>
<dbReference type="CDD" id="cd12148">
    <property type="entry name" value="fungal_TF_MHR"/>
    <property type="match status" value="1"/>
</dbReference>
<evidence type="ECO:0000259" key="8">
    <source>
        <dbReference type="PROSITE" id="PS50048"/>
    </source>
</evidence>
<keyword evidence="6" id="KW-0539">Nucleus</keyword>
<keyword evidence="2" id="KW-0479">Metal-binding</keyword>
<dbReference type="Pfam" id="PF04082">
    <property type="entry name" value="Fungal_trans"/>
    <property type="match status" value="1"/>
</dbReference>
<dbReference type="SMART" id="SM00906">
    <property type="entry name" value="Fungal_trans"/>
    <property type="match status" value="1"/>
</dbReference>
<keyword evidence="4" id="KW-0805">Transcription regulation</keyword>
<dbReference type="GO" id="GO:0000981">
    <property type="term" value="F:DNA-binding transcription factor activity, RNA polymerase II-specific"/>
    <property type="evidence" value="ECO:0007669"/>
    <property type="project" value="InterPro"/>
</dbReference>
<dbReference type="eggNOG" id="ENOG502QS5N">
    <property type="taxonomic scope" value="Eukaryota"/>
</dbReference>
<gene>
    <name evidence="9" type="ordered locus">KLTH0D01694g</name>
</gene>
<feature type="domain" description="Zn(2)-C6 fungal-type" evidence="8">
    <location>
        <begin position="66"/>
        <end position="99"/>
    </location>
</feature>
<keyword evidence="10" id="KW-1185">Reference proteome</keyword>
<comment type="subcellular location">
    <subcellularLocation>
        <location evidence="1">Nucleus</location>
    </subcellularLocation>
</comment>
<dbReference type="InterPro" id="IPR007219">
    <property type="entry name" value="XnlR_reg_dom"/>
</dbReference>
<protein>
    <submittedName>
        <fullName evidence="9">KLTH0D01694p</fullName>
    </submittedName>
</protein>
<name>C5DG17_LACTC</name>
<evidence type="ECO:0000256" key="3">
    <source>
        <dbReference type="ARBA" id="ARBA00022833"/>
    </source>
</evidence>
<reference evidence="9 10" key="1">
    <citation type="journal article" date="2009" name="Genome Res.">
        <title>Comparative genomics of protoploid Saccharomycetaceae.</title>
        <authorList>
            <consortium name="The Genolevures Consortium"/>
            <person name="Souciet J.-L."/>
            <person name="Dujon B."/>
            <person name="Gaillardin C."/>
            <person name="Johnston M."/>
            <person name="Baret P.V."/>
            <person name="Cliften P."/>
            <person name="Sherman D.J."/>
            <person name="Weissenbach J."/>
            <person name="Westhof E."/>
            <person name="Wincker P."/>
            <person name="Jubin C."/>
            <person name="Poulain J."/>
            <person name="Barbe V."/>
            <person name="Segurens B."/>
            <person name="Artiguenave F."/>
            <person name="Anthouard V."/>
            <person name="Vacherie B."/>
            <person name="Val M.-E."/>
            <person name="Fulton R.S."/>
            <person name="Minx P."/>
            <person name="Wilson R."/>
            <person name="Durrens P."/>
            <person name="Jean G."/>
            <person name="Marck C."/>
            <person name="Martin T."/>
            <person name="Nikolski M."/>
            <person name="Rolland T."/>
            <person name="Seret M.-L."/>
            <person name="Casaregola S."/>
            <person name="Despons L."/>
            <person name="Fairhead C."/>
            <person name="Fischer G."/>
            <person name="Lafontaine I."/>
            <person name="Leh V."/>
            <person name="Lemaire M."/>
            <person name="de Montigny J."/>
            <person name="Neuveglise C."/>
            <person name="Thierry A."/>
            <person name="Blanc-Lenfle I."/>
            <person name="Bleykasten C."/>
            <person name="Diffels J."/>
            <person name="Fritsch E."/>
            <person name="Frangeul L."/>
            <person name="Goeffon A."/>
            <person name="Jauniaux N."/>
            <person name="Kachouri-Lafond R."/>
            <person name="Payen C."/>
            <person name="Potier S."/>
            <person name="Pribylova L."/>
            <person name="Ozanne C."/>
            <person name="Richard G.-F."/>
            <person name="Sacerdot C."/>
            <person name="Straub M.-L."/>
            <person name="Talla E."/>
        </authorList>
    </citation>
    <scope>NUCLEOTIDE SEQUENCE [LARGE SCALE GENOMIC DNA]</scope>
    <source>
        <strain evidence="10">ATCC 56472 / CBS 6340 / NRRL Y-8284</strain>
    </source>
</reference>
<dbReference type="EMBL" id="CU928168">
    <property type="protein sequence ID" value="CAR22359.1"/>
    <property type="molecule type" value="Genomic_DNA"/>
</dbReference>
<dbReference type="PROSITE" id="PS50048">
    <property type="entry name" value="ZN2_CY6_FUNGAL_2"/>
    <property type="match status" value="1"/>
</dbReference>
<dbReference type="InParanoid" id="C5DG17"/>
<feature type="compositionally biased region" description="Polar residues" evidence="7">
    <location>
        <begin position="707"/>
        <end position="716"/>
    </location>
</feature>
<dbReference type="HOGENOM" id="CLU_340384_0_0_1"/>
<organism evidence="9 10">
    <name type="scientific">Lachancea thermotolerans (strain ATCC 56472 / CBS 6340 / NRRL Y-8284)</name>
    <name type="common">Yeast</name>
    <name type="synonym">Kluyveromyces thermotolerans</name>
    <dbReference type="NCBI Taxonomy" id="559295"/>
    <lineage>
        <taxon>Eukaryota</taxon>
        <taxon>Fungi</taxon>
        <taxon>Dikarya</taxon>
        <taxon>Ascomycota</taxon>
        <taxon>Saccharomycotina</taxon>
        <taxon>Saccharomycetes</taxon>
        <taxon>Saccharomycetales</taxon>
        <taxon>Saccharomycetaceae</taxon>
        <taxon>Lachancea</taxon>
    </lineage>
</organism>
<evidence type="ECO:0000256" key="6">
    <source>
        <dbReference type="ARBA" id="ARBA00023242"/>
    </source>
</evidence>
<dbReference type="OMA" id="TMMTRLC"/>
<dbReference type="InterPro" id="IPR036864">
    <property type="entry name" value="Zn2-C6_fun-type_DNA-bd_sf"/>
</dbReference>
<keyword evidence="3" id="KW-0862">Zinc</keyword>